<reference evidence="7 8" key="1">
    <citation type="submission" date="2018-07" db="EMBL/GenBank/DDBJ databases">
        <title>Genomic Encyclopedia of Type Strains, Phase IV (KMG-IV): sequencing the most valuable type-strain genomes for metagenomic binning, comparative biology and taxonomic classification.</title>
        <authorList>
            <person name="Goeker M."/>
        </authorList>
    </citation>
    <scope>NUCLEOTIDE SEQUENCE [LARGE SCALE GENOMIC DNA]</scope>
    <source>
        <strain evidence="7 8">DSM 25281</strain>
    </source>
</reference>
<protein>
    <recommendedName>
        <fullName evidence="1">peptide chain release factor N(5)-glutamine methyltransferase</fullName>
        <ecNumber evidence="1">2.1.1.297</ecNumber>
    </recommendedName>
</protein>
<organism evidence="7 8">
    <name type="scientific">Falsibacillus pallidus</name>
    <dbReference type="NCBI Taxonomy" id="493781"/>
    <lineage>
        <taxon>Bacteria</taxon>
        <taxon>Bacillati</taxon>
        <taxon>Bacillota</taxon>
        <taxon>Bacilli</taxon>
        <taxon>Bacillales</taxon>
        <taxon>Bacillaceae</taxon>
        <taxon>Falsibacillus</taxon>
    </lineage>
</organism>
<dbReference type="GO" id="GO:0102559">
    <property type="term" value="F:peptide chain release factor N(5)-glutamine methyltransferase activity"/>
    <property type="evidence" value="ECO:0007669"/>
    <property type="project" value="UniProtKB-EC"/>
</dbReference>
<dbReference type="InterPro" id="IPR007848">
    <property type="entry name" value="Small_mtfrase_dom"/>
</dbReference>
<evidence type="ECO:0000256" key="1">
    <source>
        <dbReference type="ARBA" id="ARBA00012771"/>
    </source>
</evidence>
<dbReference type="AlphaFoldDB" id="A0A370GEF2"/>
<name>A0A370GEF2_9BACI</name>
<keyword evidence="4" id="KW-0949">S-adenosyl-L-methionine</keyword>
<keyword evidence="8" id="KW-1185">Reference proteome</keyword>
<dbReference type="InterPro" id="IPR004556">
    <property type="entry name" value="HemK-like"/>
</dbReference>
<dbReference type="SUPFAM" id="SSF53335">
    <property type="entry name" value="S-adenosyl-L-methionine-dependent methyltransferases"/>
    <property type="match status" value="1"/>
</dbReference>
<dbReference type="EC" id="2.1.1.297" evidence="1"/>
<dbReference type="PANTHER" id="PTHR18895">
    <property type="entry name" value="HEMK METHYLTRANSFERASE"/>
    <property type="match status" value="1"/>
</dbReference>
<dbReference type="InterPro" id="IPR050320">
    <property type="entry name" value="N5-glutamine_MTase"/>
</dbReference>
<evidence type="ECO:0000256" key="3">
    <source>
        <dbReference type="ARBA" id="ARBA00022679"/>
    </source>
</evidence>
<dbReference type="Gene3D" id="3.40.50.150">
    <property type="entry name" value="Vaccinia Virus protein VP39"/>
    <property type="match status" value="1"/>
</dbReference>
<evidence type="ECO:0000256" key="5">
    <source>
        <dbReference type="ARBA" id="ARBA00048391"/>
    </source>
</evidence>
<feature type="domain" description="Methyltransferase small" evidence="6">
    <location>
        <begin position="83"/>
        <end position="173"/>
    </location>
</feature>
<evidence type="ECO:0000256" key="2">
    <source>
        <dbReference type="ARBA" id="ARBA00022603"/>
    </source>
</evidence>
<evidence type="ECO:0000256" key="4">
    <source>
        <dbReference type="ARBA" id="ARBA00022691"/>
    </source>
</evidence>
<proteinExistence type="predicted"/>
<dbReference type="EMBL" id="QQAY01000005">
    <property type="protein sequence ID" value="RDI42172.1"/>
    <property type="molecule type" value="Genomic_DNA"/>
</dbReference>
<accession>A0A370GEF2</accession>
<dbReference type="Proteomes" id="UP000255326">
    <property type="component" value="Unassembled WGS sequence"/>
</dbReference>
<dbReference type="InterPro" id="IPR022446">
    <property type="entry name" value="MeTrfrase_put"/>
</dbReference>
<dbReference type="PANTHER" id="PTHR18895:SF74">
    <property type="entry name" value="MTRF1L RELEASE FACTOR GLUTAMINE METHYLTRANSFERASE"/>
    <property type="match status" value="1"/>
</dbReference>
<dbReference type="RefSeq" id="WP_245948451.1">
    <property type="nucleotide sequence ID" value="NZ_QQAY01000005.1"/>
</dbReference>
<comment type="caution">
    <text evidence="7">The sequence shown here is derived from an EMBL/GenBank/DDBJ whole genome shotgun (WGS) entry which is preliminary data.</text>
</comment>
<evidence type="ECO:0000259" key="6">
    <source>
        <dbReference type="Pfam" id="PF05175"/>
    </source>
</evidence>
<dbReference type="NCBIfam" id="TIGR03704">
    <property type="entry name" value="PrmC_rel_meth"/>
    <property type="match status" value="1"/>
</dbReference>
<comment type="catalytic activity">
    <reaction evidence="5">
        <text>L-glutaminyl-[peptide chain release factor] + S-adenosyl-L-methionine = N(5)-methyl-L-glutaminyl-[peptide chain release factor] + S-adenosyl-L-homocysteine + H(+)</text>
        <dbReference type="Rhea" id="RHEA:42896"/>
        <dbReference type="Rhea" id="RHEA-COMP:10271"/>
        <dbReference type="Rhea" id="RHEA-COMP:10272"/>
        <dbReference type="ChEBI" id="CHEBI:15378"/>
        <dbReference type="ChEBI" id="CHEBI:30011"/>
        <dbReference type="ChEBI" id="CHEBI:57856"/>
        <dbReference type="ChEBI" id="CHEBI:59789"/>
        <dbReference type="ChEBI" id="CHEBI:61891"/>
        <dbReference type="EC" id="2.1.1.297"/>
    </reaction>
</comment>
<keyword evidence="3 7" id="KW-0808">Transferase</keyword>
<dbReference type="GO" id="GO:0032259">
    <property type="term" value="P:methylation"/>
    <property type="evidence" value="ECO:0007669"/>
    <property type="project" value="UniProtKB-KW"/>
</dbReference>
<keyword evidence="2 7" id="KW-0489">Methyltransferase</keyword>
<evidence type="ECO:0000313" key="7">
    <source>
        <dbReference type="EMBL" id="RDI42172.1"/>
    </source>
</evidence>
<dbReference type="InterPro" id="IPR029063">
    <property type="entry name" value="SAM-dependent_MTases_sf"/>
</dbReference>
<dbReference type="Pfam" id="PF05175">
    <property type="entry name" value="MTS"/>
    <property type="match status" value="1"/>
</dbReference>
<evidence type="ECO:0000313" key="8">
    <source>
        <dbReference type="Proteomes" id="UP000255326"/>
    </source>
</evidence>
<gene>
    <name evidence="7" type="ORF">DFR59_10511</name>
</gene>
<dbReference type="NCBIfam" id="TIGR00536">
    <property type="entry name" value="hemK_fam"/>
    <property type="match status" value="1"/>
</dbReference>
<sequence length="266" mass="28943">MLPESGEGMTEQEVVTILREAGCVFAEEEARLLLSEDVLMEELILMVNRRAEGIPLEYVIGATVFCGIRIQLDKGVFVPRRRTEFLVEQACALARSDDIVMDLCCGSGAVGAAIAAGADQISLYAADIDPAAIQCAEQNLKGYRASVFQGDLYKPLPQSLKGTVNILTANTPYVPTAEIERLPQEARLYEPKTALDGGADGLDLQRKIAKEAPLWLAHGGHLLIETSERQAALTFEIFKNAGLAPWIVRNEEWDATVVVGTRVSID</sequence>